<dbReference type="InterPro" id="IPR015919">
    <property type="entry name" value="Cadherin-like_sf"/>
</dbReference>
<dbReference type="Gene3D" id="2.60.40.60">
    <property type="entry name" value="Cadherins"/>
    <property type="match status" value="6"/>
</dbReference>
<keyword evidence="19" id="KW-1185">Reference proteome</keyword>
<evidence type="ECO:0000256" key="16">
    <source>
        <dbReference type="SAM" id="Phobius"/>
    </source>
</evidence>
<reference evidence="18 19" key="1">
    <citation type="submission" date="2024-06" db="EMBL/GenBank/DDBJ databases">
        <title>The draft genome of Grus japonensis, version 3.</title>
        <authorList>
            <person name="Nabeshima K."/>
            <person name="Suzuki S."/>
            <person name="Onuma M."/>
        </authorList>
    </citation>
    <scope>NUCLEOTIDE SEQUENCE [LARGE SCALE GENOMIC DNA]</scope>
    <source>
        <strain evidence="18 19">451A</strain>
    </source>
</reference>
<keyword evidence="6" id="KW-0479">Metal-binding</keyword>
<comment type="caution">
    <text evidence="18">The sequence shown here is derived from an EMBL/GenBank/DDBJ whole genome shotgun (WGS) entry which is preliminary data.</text>
</comment>
<keyword evidence="9 15" id="KW-0130">Cell adhesion</keyword>
<dbReference type="Proteomes" id="UP001623348">
    <property type="component" value="Unassembled WGS sequence"/>
</dbReference>
<proteinExistence type="predicted"/>
<feature type="domain" description="Cadherin" evidence="17">
    <location>
        <begin position="263"/>
        <end position="336"/>
    </location>
</feature>
<evidence type="ECO:0000256" key="14">
    <source>
        <dbReference type="PROSITE-ProRule" id="PRU00043"/>
    </source>
</evidence>
<keyword evidence="3" id="KW-0597">Phosphoprotein</keyword>
<dbReference type="InterPro" id="IPR027397">
    <property type="entry name" value="Catenin-bd_sf"/>
</dbReference>
<feature type="domain" description="Cadherin" evidence="17">
    <location>
        <begin position="120"/>
        <end position="262"/>
    </location>
</feature>
<keyword evidence="5 15" id="KW-0812">Transmembrane</keyword>
<feature type="domain" description="Cadherin" evidence="17">
    <location>
        <begin position="563"/>
        <end position="613"/>
    </location>
</feature>
<protein>
    <submittedName>
        <fullName evidence="18">Cadherin-12</fullName>
    </submittedName>
</protein>
<evidence type="ECO:0000256" key="10">
    <source>
        <dbReference type="ARBA" id="ARBA00022989"/>
    </source>
</evidence>
<dbReference type="InterPro" id="IPR002126">
    <property type="entry name" value="Cadherin-like_dom"/>
</dbReference>
<evidence type="ECO:0000256" key="8">
    <source>
        <dbReference type="ARBA" id="ARBA00022837"/>
    </source>
</evidence>
<evidence type="ECO:0000256" key="5">
    <source>
        <dbReference type="ARBA" id="ARBA00022692"/>
    </source>
</evidence>
<evidence type="ECO:0000256" key="12">
    <source>
        <dbReference type="ARBA" id="ARBA00023180"/>
    </source>
</evidence>
<keyword evidence="2" id="KW-1003">Cell membrane</keyword>
<dbReference type="GO" id="GO:0007155">
    <property type="term" value="P:cell adhesion"/>
    <property type="evidence" value="ECO:0007669"/>
    <property type="project" value="UniProtKB-KW"/>
</dbReference>
<evidence type="ECO:0000313" key="18">
    <source>
        <dbReference type="EMBL" id="GAB0183509.1"/>
    </source>
</evidence>
<dbReference type="FunFam" id="2.60.40.60:FF:000009">
    <property type="entry name" value="Cadherin 24"/>
    <property type="match status" value="1"/>
</dbReference>
<feature type="domain" description="Cadherin" evidence="17">
    <location>
        <begin position="39"/>
        <end position="119"/>
    </location>
</feature>
<dbReference type="Pfam" id="PF01049">
    <property type="entry name" value="CADH_Y-type_LIR"/>
    <property type="match status" value="1"/>
</dbReference>
<evidence type="ECO:0000313" key="19">
    <source>
        <dbReference type="Proteomes" id="UP001623348"/>
    </source>
</evidence>
<dbReference type="FunFam" id="2.60.40.60:FF:000297">
    <property type="entry name" value="Cadherin 12"/>
    <property type="match status" value="1"/>
</dbReference>
<dbReference type="InterPro" id="IPR000233">
    <property type="entry name" value="Cadherin_Y-type_LIR"/>
</dbReference>
<evidence type="ECO:0000256" key="9">
    <source>
        <dbReference type="ARBA" id="ARBA00022889"/>
    </source>
</evidence>
<dbReference type="SUPFAM" id="SSF49313">
    <property type="entry name" value="Cadherin-like"/>
    <property type="match status" value="5"/>
</dbReference>
<dbReference type="FunFam" id="2.60.40.60:FF:000097">
    <property type="entry name" value="cadherin-12 isoform X1"/>
    <property type="match status" value="1"/>
</dbReference>
<dbReference type="InterPro" id="IPR039808">
    <property type="entry name" value="Cadherin"/>
</dbReference>
<dbReference type="AlphaFoldDB" id="A0ABC9WDB2"/>
<dbReference type="InterPro" id="IPR020894">
    <property type="entry name" value="Cadherin_CS"/>
</dbReference>
<sequence length="1023" mass="113895">MISSSTGCHSIAPICRGACQQVAVFLSVTSEAEWHTLHSDLDKGVGTVKYTLSGDGAGTVFTIDETTGDIHAIRSLDREEKPFYTLRAQAVDVDTKKPLEPESEFIIKVQDINDNEPKFLDGPYVASVPEMSPVGVALKMVKTENEYSLQSLFHNAYMLPGLSNHGQECAYVLQVKATDADDPTYGNSARVVYSILQGQPYFSIDPKTGVIRTALPNMDREVKEQYQVLIQAKDMGGQLGGLAGTTTVNITLTDVNDNPPRFPKSIFHLKVPESSHVGSAIGRIRAVDPDFGKNAEIEYNIVPGDGGNLFDITTDENTQEGVIKLKKELKRKCDNNLDNEAACPFLERRDAIQRDLGRVETWARANRMKFNKAKCKVLHVGRCNPKHDYRLGEEWIESSPEEKDLGVLVDEKLNMSRQCALAAQKANCVLGSIKRSVTSRSREVILPIYSALMNASSSEVPRIRHRSVGVSPEEGWKLEHLSYEDRLRELGLFSLEKRRLWGDLIAAFQYLKGAYRKDGEGLVTRAWSDRTREKILHCEGGEALEQVARRGCGCPLPGSVQGQPLDFETKKAYTFKVEASNLHLDHRFHSVGPFKDTATVKINVLDMDEPPVFSKPVYTMEVYEDTPVGTIIGAVTAQDLDAGSSSVRYFIDWKNDVDSYFTIDATEGTIATNELLDRESTAQYNFSIIASKVSNPLLTSKVNVIINVLDVNEFPPEISVPYETSVCENAKPGQVIQTVTAADKDLSPAGQRFSFRLSAEASNKPNFTVHDYRNNTAGIETRRNGYSRRQQELYFLPLVIEDSSYPVQSSTNTMTIRVCRCDSDGTILSCNVEAIFLPVGLSTGALIAILLCIVILLVIVVLYVALRRQKKKDTLMTSKEDIRDNVIHYDDEGGGEEDTQAFDIGALRNPKAIEDNKIRRDIKPDTLRFPRQRPPVEDNADIRDFINQRLQENDVDPTAPPYDSLATYVYEGNGSVAESLSSIDSLTTEADQDYDYLSDWGPRFKILADMFGQEESYNPDKVT</sequence>
<keyword evidence="10 16" id="KW-1133">Transmembrane helix</keyword>
<evidence type="ECO:0000256" key="13">
    <source>
        <dbReference type="ARBA" id="ARBA00037319"/>
    </source>
</evidence>
<evidence type="ECO:0000256" key="4">
    <source>
        <dbReference type="ARBA" id="ARBA00022685"/>
    </source>
</evidence>
<feature type="domain" description="Cadherin" evidence="17">
    <location>
        <begin position="614"/>
        <end position="718"/>
    </location>
</feature>
<comment type="function">
    <text evidence="13">Cadherins are calcium-dependent cell adhesion proteins. They preferentially interact with themselves in a homophilic manner in connecting cells; cadherins may thus contribute to the sorting of heterogeneous cell types.</text>
</comment>
<dbReference type="PANTHER" id="PTHR24027">
    <property type="entry name" value="CADHERIN-23"/>
    <property type="match status" value="1"/>
</dbReference>
<feature type="transmembrane region" description="Helical" evidence="16">
    <location>
        <begin position="835"/>
        <end position="866"/>
    </location>
</feature>
<keyword evidence="4" id="KW-0165">Cleavage on pair of basic residues</keyword>
<dbReference type="FunFam" id="4.10.900.10:FF:000001">
    <property type="entry name" value="Cadherin 2"/>
    <property type="match status" value="1"/>
</dbReference>
<dbReference type="FunFam" id="2.60.40.60:FF:000265">
    <property type="entry name" value="Cadherin 12"/>
    <property type="match status" value="1"/>
</dbReference>
<evidence type="ECO:0000256" key="3">
    <source>
        <dbReference type="ARBA" id="ARBA00022553"/>
    </source>
</evidence>
<dbReference type="CDD" id="cd11304">
    <property type="entry name" value="Cadherin_repeat"/>
    <property type="match status" value="6"/>
</dbReference>
<feature type="domain" description="Cadherin" evidence="17">
    <location>
        <begin position="718"/>
        <end position="836"/>
    </location>
</feature>
<keyword evidence="8 14" id="KW-0106">Calcium</keyword>
<dbReference type="Gene3D" id="4.10.900.10">
    <property type="entry name" value="TCF3-CBD (Catenin binding domain)"/>
    <property type="match status" value="1"/>
</dbReference>
<gene>
    <name evidence="18" type="ORF">GRJ2_000816200</name>
</gene>
<dbReference type="Pfam" id="PF00028">
    <property type="entry name" value="Cadherin"/>
    <property type="match status" value="5"/>
</dbReference>
<evidence type="ECO:0000256" key="1">
    <source>
        <dbReference type="ARBA" id="ARBA00004251"/>
    </source>
</evidence>
<evidence type="ECO:0000256" key="15">
    <source>
        <dbReference type="RuleBase" id="RU003318"/>
    </source>
</evidence>
<evidence type="ECO:0000259" key="17">
    <source>
        <dbReference type="PROSITE" id="PS50268"/>
    </source>
</evidence>
<organism evidence="18 19">
    <name type="scientific">Grus japonensis</name>
    <name type="common">Japanese crane</name>
    <name type="synonym">Red-crowned crane</name>
    <dbReference type="NCBI Taxonomy" id="30415"/>
    <lineage>
        <taxon>Eukaryota</taxon>
        <taxon>Metazoa</taxon>
        <taxon>Chordata</taxon>
        <taxon>Craniata</taxon>
        <taxon>Vertebrata</taxon>
        <taxon>Euteleostomi</taxon>
        <taxon>Archelosauria</taxon>
        <taxon>Archosauria</taxon>
        <taxon>Dinosauria</taxon>
        <taxon>Saurischia</taxon>
        <taxon>Theropoda</taxon>
        <taxon>Coelurosauria</taxon>
        <taxon>Aves</taxon>
        <taxon>Neognathae</taxon>
        <taxon>Neoaves</taxon>
        <taxon>Gruiformes</taxon>
        <taxon>Gruidae</taxon>
        <taxon>Grus</taxon>
    </lineage>
</organism>
<evidence type="ECO:0000256" key="2">
    <source>
        <dbReference type="ARBA" id="ARBA00022475"/>
    </source>
</evidence>
<dbReference type="SMART" id="SM00112">
    <property type="entry name" value="CA"/>
    <property type="match status" value="4"/>
</dbReference>
<dbReference type="EMBL" id="BAAFJT010000002">
    <property type="protein sequence ID" value="GAB0183509.1"/>
    <property type="molecule type" value="Genomic_DNA"/>
</dbReference>
<keyword evidence="7" id="KW-0677">Repeat</keyword>
<dbReference type="GO" id="GO:0005509">
    <property type="term" value="F:calcium ion binding"/>
    <property type="evidence" value="ECO:0007669"/>
    <property type="project" value="UniProtKB-UniRule"/>
</dbReference>
<dbReference type="PANTHER" id="PTHR24027:SF96">
    <property type="entry name" value="CADHERIN-12"/>
    <property type="match status" value="1"/>
</dbReference>
<evidence type="ECO:0000256" key="11">
    <source>
        <dbReference type="ARBA" id="ARBA00023136"/>
    </source>
</evidence>
<dbReference type="GO" id="GO:0005886">
    <property type="term" value="C:plasma membrane"/>
    <property type="evidence" value="ECO:0007669"/>
    <property type="project" value="UniProtKB-SubCell"/>
</dbReference>
<evidence type="ECO:0000256" key="6">
    <source>
        <dbReference type="ARBA" id="ARBA00022723"/>
    </source>
</evidence>
<dbReference type="PROSITE" id="PS50268">
    <property type="entry name" value="CADHERIN_2"/>
    <property type="match status" value="6"/>
</dbReference>
<accession>A0ABC9WDB2</accession>
<keyword evidence="11 16" id="KW-0472">Membrane</keyword>
<name>A0ABC9WDB2_GRUJA</name>
<keyword evidence="12" id="KW-0325">Glycoprotein</keyword>
<dbReference type="PRINTS" id="PR00205">
    <property type="entry name" value="CADHERIN"/>
</dbReference>
<comment type="subcellular location">
    <subcellularLocation>
        <location evidence="1 15">Cell membrane</location>
        <topology evidence="1 15">Single-pass type I membrane protein</topology>
    </subcellularLocation>
</comment>
<evidence type="ECO:0000256" key="7">
    <source>
        <dbReference type="ARBA" id="ARBA00022737"/>
    </source>
</evidence>
<dbReference type="PRINTS" id="PR01345">
    <property type="entry name" value="CERVTRCPTASE"/>
</dbReference>
<dbReference type="PROSITE" id="PS00232">
    <property type="entry name" value="CADHERIN_1"/>
    <property type="match status" value="2"/>
</dbReference>